<dbReference type="PROSITE" id="PS00430">
    <property type="entry name" value="TONB_DEPENDENT_REC_1"/>
    <property type="match status" value="1"/>
</dbReference>
<gene>
    <name evidence="2" type="ORF">A7X83_11305</name>
</gene>
<dbReference type="Proteomes" id="UP000249614">
    <property type="component" value="Unassembled WGS sequence"/>
</dbReference>
<evidence type="ECO:0000313" key="2">
    <source>
        <dbReference type="EMBL" id="PZS90076.1"/>
    </source>
</evidence>
<evidence type="ECO:0000313" key="3">
    <source>
        <dbReference type="Proteomes" id="UP000249614"/>
    </source>
</evidence>
<protein>
    <submittedName>
        <fullName evidence="2">Uncharacterized protein</fullName>
    </submittedName>
</protein>
<evidence type="ECO:0000256" key="1">
    <source>
        <dbReference type="SAM" id="SignalP"/>
    </source>
</evidence>
<proteinExistence type="predicted"/>
<dbReference type="AlphaFoldDB" id="A0A2W6I7W0"/>
<accession>A0A2W6I7W0</accession>
<comment type="caution">
    <text evidence="2">The sequence shown here is derived from an EMBL/GenBank/DDBJ whole genome shotgun (WGS) entry which is preliminary data.</text>
</comment>
<dbReference type="InterPro" id="IPR010916">
    <property type="entry name" value="TonB_box_CS"/>
</dbReference>
<dbReference type="EMBL" id="LXXM01000189">
    <property type="protein sequence ID" value="PZS90076.1"/>
    <property type="molecule type" value="Genomic_DNA"/>
</dbReference>
<keyword evidence="1" id="KW-0732">Signal</keyword>
<name>A0A2W6I7W0_STEMA</name>
<dbReference type="RefSeq" id="WP_111112912.1">
    <property type="nucleotide sequence ID" value="NZ_LXXM01000189.1"/>
</dbReference>
<organism evidence="2 3">
    <name type="scientific">Stenotrophomonas maltophilia</name>
    <name type="common">Pseudomonas maltophilia</name>
    <name type="synonym">Xanthomonas maltophilia</name>
    <dbReference type="NCBI Taxonomy" id="40324"/>
    <lineage>
        <taxon>Bacteria</taxon>
        <taxon>Pseudomonadati</taxon>
        <taxon>Pseudomonadota</taxon>
        <taxon>Gammaproteobacteria</taxon>
        <taxon>Lysobacterales</taxon>
        <taxon>Lysobacteraceae</taxon>
        <taxon>Stenotrophomonas</taxon>
        <taxon>Stenotrophomonas maltophilia group</taxon>
    </lineage>
</organism>
<reference evidence="2 3" key="1">
    <citation type="submission" date="2016-05" db="EMBL/GenBank/DDBJ databases">
        <authorList>
            <person name="Lavstsen T."/>
            <person name="Jespersen J.S."/>
        </authorList>
    </citation>
    <scope>NUCLEOTIDE SEQUENCE [LARGE SCALE GENOMIC DNA]</scope>
    <source>
        <strain evidence="2 3">SM-5815</strain>
    </source>
</reference>
<feature type="chain" id="PRO_5016044441" evidence="1">
    <location>
        <begin position="18"/>
        <end position="115"/>
    </location>
</feature>
<sequence>MKRLLPLLFLLPLVCQAQDLEPATLDTVVVTAPRPHDPFAFRNPIDYQGTRFDRYWQGTSAEAFGMQGGVVPWLNKKIAERVAKAAYGVGWKPQIQHAEARPSPLTDEQLARATR</sequence>
<feature type="signal peptide" evidence="1">
    <location>
        <begin position="1"/>
        <end position="17"/>
    </location>
</feature>